<sequence>MRQSSLLIPLVLIIVGAIWFLKSTHILPPTATLLAIGLAVGGAAVLVMDGINKQSIVSGPLLIYIGAAVYLKSQYIFDQGPLIALGLMVTGCLMLLARSSLIPPKYSAHGLRYRRKDGGE</sequence>
<name>A0A7D7NAJ8_9NEIS</name>
<feature type="transmembrane region" description="Helical" evidence="1">
    <location>
        <begin position="79"/>
        <end position="97"/>
    </location>
</feature>
<keyword evidence="1" id="KW-0812">Transmembrane</keyword>
<proteinExistence type="predicted"/>
<feature type="transmembrane region" description="Helical" evidence="1">
    <location>
        <begin position="5"/>
        <end position="21"/>
    </location>
</feature>
<protein>
    <submittedName>
        <fullName evidence="2">Uncharacterized protein</fullName>
    </submittedName>
</protein>
<organism evidence="2 3">
    <name type="scientific">Neisseria shayeganii</name>
    <dbReference type="NCBI Taxonomy" id="607712"/>
    <lineage>
        <taxon>Bacteria</taxon>
        <taxon>Pseudomonadati</taxon>
        <taxon>Pseudomonadota</taxon>
        <taxon>Betaproteobacteria</taxon>
        <taxon>Neisseriales</taxon>
        <taxon>Neisseriaceae</taxon>
        <taxon>Neisseria</taxon>
    </lineage>
</organism>
<reference evidence="2 3" key="1">
    <citation type="submission" date="2020-07" db="EMBL/GenBank/DDBJ databases">
        <title>Genomic diversity of species in the Neisseriaceae family.</title>
        <authorList>
            <person name="Vincent A.T."/>
            <person name="Bernet E."/>
            <person name="Veyrier F.J."/>
        </authorList>
    </citation>
    <scope>NUCLEOTIDE SEQUENCE [LARGE SCALE GENOMIC DNA]</scope>
    <source>
        <strain evidence="2 3">DSM 22244</strain>
    </source>
</reference>
<keyword evidence="1" id="KW-0472">Membrane</keyword>
<feature type="transmembrane region" description="Helical" evidence="1">
    <location>
        <begin position="27"/>
        <end position="48"/>
    </location>
</feature>
<evidence type="ECO:0000313" key="2">
    <source>
        <dbReference type="EMBL" id="QMT41297.1"/>
    </source>
</evidence>
<dbReference type="AlphaFoldDB" id="A0A7D7NAJ8"/>
<dbReference type="Proteomes" id="UP000514752">
    <property type="component" value="Chromosome"/>
</dbReference>
<dbReference type="RefSeq" id="WP_009118115.1">
    <property type="nucleotide sequence ID" value="NZ_CP059567.1"/>
</dbReference>
<accession>A0A7D7NAJ8</accession>
<evidence type="ECO:0000313" key="3">
    <source>
        <dbReference type="Proteomes" id="UP000514752"/>
    </source>
</evidence>
<gene>
    <name evidence="2" type="ORF">H3L94_04525</name>
</gene>
<keyword evidence="1" id="KW-1133">Transmembrane helix</keyword>
<feature type="transmembrane region" description="Helical" evidence="1">
    <location>
        <begin position="55"/>
        <end position="73"/>
    </location>
</feature>
<dbReference type="EMBL" id="CP059567">
    <property type="protein sequence ID" value="QMT41297.1"/>
    <property type="molecule type" value="Genomic_DNA"/>
</dbReference>
<evidence type="ECO:0000256" key="1">
    <source>
        <dbReference type="SAM" id="Phobius"/>
    </source>
</evidence>
<dbReference type="KEGG" id="nsg:H3L94_04525"/>